<evidence type="ECO:0000313" key="2">
    <source>
        <dbReference type="EMBL" id="GAA4476738.1"/>
    </source>
</evidence>
<dbReference type="EMBL" id="BAABFB010000029">
    <property type="protein sequence ID" value="GAA4476738.1"/>
    <property type="molecule type" value="Genomic_DNA"/>
</dbReference>
<feature type="transmembrane region" description="Helical" evidence="1">
    <location>
        <begin position="70"/>
        <end position="89"/>
    </location>
</feature>
<evidence type="ECO:0000256" key="1">
    <source>
        <dbReference type="SAM" id="Phobius"/>
    </source>
</evidence>
<keyword evidence="1" id="KW-0472">Membrane</keyword>
<keyword evidence="3" id="KW-1185">Reference proteome</keyword>
<accession>A0ABP8P0B4</accession>
<dbReference type="Proteomes" id="UP001501183">
    <property type="component" value="Unassembled WGS sequence"/>
</dbReference>
<feature type="transmembrane region" description="Helical" evidence="1">
    <location>
        <begin position="35"/>
        <end position="58"/>
    </location>
</feature>
<comment type="caution">
    <text evidence="2">The sequence shown here is derived from an EMBL/GenBank/DDBJ whole genome shotgun (WGS) entry which is preliminary data.</text>
</comment>
<dbReference type="InterPro" id="IPR038665">
    <property type="entry name" value="Voltage-dep_anion_channel_sf"/>
</dbReference>
<protein>
    <submittedName>
        <fullName evidence="2">Uncharacterized protein</fullName>
    </submittedName>
</protein>
<sequence length="127" mass="13262">MSAGALAITALAAGKLVLAADAAGWTGWGVSTIRVTALALEAVELAACLLLVCCEVRWPRLRFDPRRWSTVFPMGMTSAAAMTVAAASAHPALRSTGATLVWPAVTVCTVVLVASGRRRWVVGRRTA</sequence>
<gene>
    <name evidence="2" type="ORF">GCM10023094_17320</name>
</gene>
<organism evidence="2 3">
    <name type="scientific">Rhodococcus olei</name>
    <dbReference type="NCBI Taxonomy" id="2161675"/>
    <lineage>
        <taxon>Bacteria</taxon>
        <taxon>Bacillati</taxon>
        <taxon>Actinomycetota</taxon>
        <taxon>Actinomycetes</taxon>
        <taxon>Mycobacteriales</taxon>
        <taxon>Nocardiaceae</taxon>
        <taxon>Rhodococcus</taxon>
    </lineage>
</organism>
<proteinExistence type="predicted"/>
<keyword evidence="1" id="KW-0812">Transmembrane</keyword>
<dbReference type="Gene3D" id="1.50.10.150">
    <property type="entry name" value="Voltage-dependent anion channel"/>
    <property type="match status" value="1"/>
</dbReference>
<keyword evidence="1" id="KW-1133">Transmembrane helix</keyword>
<reference evidence="3" key="1">
    <citation type="journal article" date="2019" name="Int. J. Syst. Evol. Microbiol.">
        <title>The Global Catalogue of Microorganisms (GCM) 10K type strain sequencing project: providing services to taxonomists for standard genome sequencing and annotation.</title>
        <authorList>
            <consortium name="The Broad Institute Genomics Platform"/>
            <consortium name="The Broad Institute Genome Sequencing Center for Infectious Disease"/>
            <person name="Wu L."/>
            <person name="Ma J."/>
        </authorList>
    </citation>
    <scope>NUCLEOTIDE SEQUENCE [LARGE SCALE GENOMIC DNA]</scope>
    <source>
        <strain evidence="3">JCM 32206</strain>
    </source>
</reference>
<name>A0ABP8P0B4_9NOCA</name>
<evidence type="ECO:0000313" key="3">
    <source>
        <dbReference type="Proteomes" id="UP001501183"/>
    </source>
</evidence>
<feature type="transmembrane region" description="Helical" evidence="1">
    <location>
        <begin position="95"/>
        <end position="115"/>
    </location>
</feature>
<dbReference type="RefSeq" id="WP_345343649.1">
    <property type="nucleotide sequence ID" value="NZ_BAABFB010000029.1"/>
</dbReference>